<dbReference type="Gene3D" id="3.30.450.380">
    <property type="match status" value="1"/>
</dbReference>
<dbReference type="InterPro" id="IPR050921">
    <property type="entry name" value="T4SS_GSP_E_ATPase"/>
</dbReference>
<feature type="compositionally biased region" description="Basic and acidic residues" evidence="2">
    <location>
        <begin position="1"/>
        <end position="16"/>
    </location>
</feature>
<evidence type="ECO:0000313" key="4">
    <source>
        <dbReference type="EMBL" id="BES82560.1"/>
    </source>
</evidence>
<proteinExistence type="inferred from homology"/>
<evidence type="ECO:0000313" key="5">
    <source>
        <dbReference type="Proteomes" id="UP001341135"/>
    </source>
</evidence>
<evidence type="ECO:0000259" key="3">
    <source>
        <dbReference type="SMART" id="SM00382"/>
    </source>
</evidence>
<keyword evidence="5" id="KW-1185">Reference proteome</keyword>
<evidence type="ECO:0000256" key="1">
    <source>
        <dbReference type="ARBA" id="ARBA00006611"/>
    </source>
</evidence>
<comment type="similarity">
    <text evidence="1">Belongs to the GSP E family.</text>
</comment>
<dbReference type="Gene3D" id="3.40.50.300">
    <property type="entry name" value="P-loop containing nucleotide triphosphate hydrolases"/>
    <property type="match status" value="1"/>
</dbReference>
<feature type="region of interest" description="Disordered" evidence="2">
    <location>
        <begin position="480"/>
        <end position="537"/>
    </location>
</feature>
<accession>A0ABM8J0S9</accession>
<dbReference type="SMART" id="SM00382">
    <property type="entry name" value="AAA"/>
    <property type="match status" value="1"/>
</dbReference>
<reference evidence="4 5" key="1">
    <citation type="submission" date="2023-09" db="EMBL/GenBank/DDBJ databases">
        <title>Pyrofollis japonicus gen. nov. sp. nov., a novel member of the family Pyrodictiaceae isolated from the Iheya North hydrothermal field.</title>
        <authorList>
            <person name="Miyazaki U."/>
            <person name="Sanari M."/>
            <person name="Tame A."/>
            <person name="Kitajima M."/>
            <person name="Okamoto A."/>
            <person name="Sawayama S."/>
            <person name="Miyazaki J."/>
            <person name="Takai K."/>
            <person name="Nakagawa S."/>
        </authorList>
    </citation>
    <scope>NUCLEOTIDE SEQUENCE [LARGE SCALE GENOMIC DNA]</scope>
    <source>
        <strain evidence="4 5">AV2</strain>
    </source>
</reference>
<gene>
    <name evidence="4" type="ORF">PABY_21270</name>
</gene>
<feature type="compositionally biased region" description="Gly residues" evidence="2">
    <location>
        <begin position="489"/>
        <end position="498"/>
    </location>
</feature>
<dbReference type="InterPro" id="IPR027417">
    <property type="entry name" value="P-loop_NTPase"/>
</dbReference>
<dbReference type="Proteomes" id="UP001341135">
    <property type="component" value="Chromosome"/>
</dbReference>
<dbReference type="InterPro" id="IPR003593">
    <property type="entry name" value="AAA+_ATPase"/>
</dbReference>
<protein>
    <recommendedName>
        <fullName evidence="3">AAA+ ATPase domain-containing protein</fullName>
    </recommendedName>
</protein>
<dbReference type="EMBL" id="AP028907">
    <property type="protein sequence ID" value="BES82560.1"/>
    <property type="molecule type" value="Genomic_DNA"/>
</dbReference>
<feature type="compositionally biased region" description="Polar residues" evidence="2">
    <location>
        <begin position="523"/>
        <end position="537"/>
    </location>
</feature>
<organism evidence="4 5">
    <name type="scientific">Pyrodictium abyssi</name>
    <dbReference type="NCBI Taxonomy" id="54256"/>
    <lineage>
        <taxon>Archaea</taxon>
        <taxon>Thermoproteota</taxon>
        <taxon>Thermoprotei</taxon>
        <taxon>Desulfurococcales</taxon>
        <taxon>Pyrodictiaceae</taxon>
        <taxon>Pyrodictium</taxon>
    </lineage>
</organism>
<name>A0ABM8J0S9_9CREN</name>
<dbReference type="PANTHER" id="PTHR30486:SF6">
    <property type="entry name" value="TYPE IV PILUS RETRACTATION ATPASE PILT"/>
    <property type="match status" value="1"/>
</dbReference>
<feature type="region of interest" description="Disordered" evidence="2">
    <location>
        <begin position="1"/>
        <end position="77"/>
    </location>
</feature>
<feature type="domain" description="AAA+ ATPase" evidence="3">
    <location>
        <begin position="288"/>
        <end position="473"/>
    </location>
</feature>
<dbReference type="SUPFAM" id="SSF52540">
    <property type="entry name" value="P-loop containing nucleoside triphosphate hydrolases"/>
    <property type="match status" value="1"/>
</dbReference>
<dbReference type="InterPro" id="IPR001482">
    <property type="entry name" value="T2SS/T4SS_dom"/>
</dbReference>
<dbReference type="Pfam" id="PF00437">
    <property type="entry name" value="T2SSE"/>
    <property type="match status" value="1"/>
</dbReference>
<sequence>MSEAEARELEHGKEDLLLSLLEEPGAPEPRVGEVSGAPEAPEEPAGDVEELTSVEPEEVLEEPGEAGGQEAGESASGTSGILEYSVGVLTVVVSEDQYEVVEPRLDPDAERALHAVVEYLAKHGLGPEKAGEAAEKLGLASHAQRQPEAFRYYVEKALSPWGFLYPLILDPHIEEISVVAGRPVDVIHRRLPGREYIPTNIAAPPERELREYVQRLAAAAGTAVSPAFPIAEAELDGHRVTIVLGSIASATSLSVRKHPEKPLGLEDLIADGMLSREAAEYLLLVLLSRGMVFIVGPQGTGKTTLLNALMEKLPQDWKLVAIEDVPELRPRHPRFISLRVRRARSLAASRQTEVTYQDLVRVALRLRGQFTAITEARGEEILDLFEVAALGEASAATFHARDWRELKLRLLKLGVREDMLVLLWSVVVLSKVRLKDGRTVRRVVAIYEVEPDGSERLLFRYDPEKDVLVKVAEPRRITFSPLSESSGDRSGGGPGTGSGPESQEGHNAVSASRDGSVDAADTDGNSALESASGSSGT</sequence>
<dbReference type="PANTHER" id="PTHR30486">
    <property type="entry name" value="TWITCHING MOTILITY PROTEIN PILT"/>
    <property type="match status" value="1"/>
</dbReference>
<evidence type="ECO:0000256" key="2">
    <source>
        <dbReference type="SAM" id="MobiDB-lite"/>
    </source>
</evidence>
<feature type="compositionally biased region" description="Acidic residues" evidence="2">
    <location>
        <begin position="40"/>
        <end position="64"/>
    </location>
</feature>